<feature type="non-terminal residue" evidence="1">
    <location>
        <position position="176"/>
    </location>
</feature>
<dbReference type="EMBL" id="CAJVPT010024413">
    <property type="protein sequence ID" value="CAG8670482.1"/>
    <property type="molecule type" value="Genomic_DNA"/>
</dbReference>
<organism evidence="1 2">
    <name type="scientific">Acaulospora colombiana</name>
    <dbReference type="NCBI Taxonomy" id="27376"/>
    <lineage>
        <taxon>Eukaryota</taxon>
        <taxon>Fungi</taxon>
        <taxon>Fungi incertae sedis</taxon>
        <taxon>Mucoromycota</taxon>
        <taxon>Glomeromycotina</taxon>
        <taxon>Glomeromycetes</taxon>
        <taxon>Diversisporales</taxon>
        <taxon>Acaulosporaceae</taxon>
        <taxon>Acaulospora</taxon>
    </lineage>
</organism>
<accession>A0ACA9NSW2</accession>
<dbReference type="Proteomes" id="UP000789525">
    <property type="component" value="Unassembled WGS sequence"/>
</dbReference>
<gene>
    <name evidence="1" type="ORF">ACOLOM_LOCUS8933</name>
</gene>
<keyword evidence="2" id="KW-1185">Reference proteome</keyword>
<proteinExistence type="predicted"/>
<reference evidence="1" key="1">
    <citation type="submission" date="2021-06" db="EMBL/GenBank/DDBJ databases">
        <authorList>
            <person name="Kallberg Y."/>
            <person name="Tangrot J."/>
            <person name="Rosling A."/>
        </authorList>
    </citation>
    <scope>NUCLEOTIDE SEQUENCE</scope>
    <source>
        <strain evidence="1">CL356</strain>
    </source>
</reference>
<name>A0ACA9NSW2_9GLOM</name>
<sequence length="176" mass="20009">MPTSLTHSSSSPTKYHKLVGRRSLPHFTSKYFDRFERLLLVSASSHFKLTANAWYRTHGYQPPLDIWLVFLWTIIITLTTGYFGFSLKFIVENEKYNHEQAPLNEDGATSDAQRWKLTWGILGFLAISVVVLTGVKVSLTDTTDKRVAREDTERNVAYVRTKGIPVVVDGDGEQDI</sequence>
<protein>
    <submittedName>
        <fullName evidence="1">1358_t:CDS:1</fullName>
    </submittedName>
</protein>
<evidence type="ECO:0000313" key="1">
    <source>
        <dbReference type="EMBL" id="CAG8670482.1"/>
    </source>
</evidence>
<evidence type="ECO:0000313" key="2">
    <source>
        <dbReference type="Proteomes" id="UP000789525"/>
    </source>
</evidence>
<comment type="caution">
    <text evidence="1">The sequence shown here is derived from an EMBL/GenBank/DDBJ whole genome shotgun (WGS) entry which is preliminary data.</text>
</comment>